<reference evidence="3" key="1">
    <citation type="journal article" date="2023" name="G3 (Bethesda)">
        <title>Whole genome assembly and annotation of the endangered Caribbean coral Acropora cervicornis.</title>
        <authorList>
            <person name="Selwyn J.D."/>
            <person name="Vollmer S.V."/>
        </authorList>
    </citation>
    <scope>NUCLEOTIDE SEQUENCE</scope>
    <source>
        <strain evidence="3">K2</strain>
    </source>
</reference>
<evidence type="ECO:0000313" key="4">
    <source>
        <dbReference type="Proteomes" id="UP001249851"/>
    </source>
</evidence>
<name>A0AAD9QJB7_ACRCE</name>
<evidence type="ECO:0000313" key="3">
    <source>
        <dbReference type="EMBL" id="KAK2562302.1"/>
    </source>
</evidence>
<keyword evidence="2" id="KW-0472">Membrane</keyword>
<keyword evidence="2" id="KW-0812">Transmembrane</keyword>
<evidence type="ECO:0000256" key="1">
    <source>
        <dbReference type="SAM" id="MobiDB-lite"/>
    </source>
</evidence>
<keyword evidence="4" id="KW-1185">Reference proteome</keyword>
<feature type="compositionally biased region" description="Pro residues" evidence="1">
    <location>
        <begin position="896"/>
        <end position="905"/>
    </location>
</feature>
<protein>
    <submittedName>
        <fullName evidence="3">Uncharacterized protein</fullName>
    </submittedName>
</protein>
<dbReference type="Proteomes" id="UP001249851">
    <property type="component" value="Unassembled WGS sequence"/>
</dbReference>
<dbReference type="AlphaFoldDB" id="A0AAD9QJB7"/>
<reference evidence="3" key="2">
    <citation type="journal article" date="2023" name="Science">
        <title>Genomic signatures of disease resistance in endangered staghorn corals.</title>
        <authorList>
            <person name="Vollmer S.V."/>
            <person name="Selwyn J.D."/>
            <person name="Despard B.A."/>
            <person name="Roesel C.L."/>
        </authorList>
    </citation>
    <scope>NUCLEOTIDE SEQUENCE</scope>
    <source>
        <strain evidence="3">K2</strain>
    </source>
</reference>
<comment type="caution">
    <text evidence="3">The sequence shown here is derived from an EMBL/GenBank/DDBJ whole genome shotgun (WGS) entry which is preliminary data.</text>
</comment>
<accession>A0AAD9QJB7</accession>
<dbReference type="PANTHER" id="PTHR33361:SF2">
    <property type="entry name" value="DUF885 DOMAIN-CONTAINING PROTEIN"/>
    <property type="match status" value="1"/>
</dbReference>
<feature type="compositionally biased region" description="Low complexity" evidence="1">
    <location>
        <begin position="854"/>
        <end position="869"/>
    </location>
</feature>
<dbReference type="PANTHER" id="PTHR33361">
    <property type="entry name" value="GLR0591 PROTEIN"/>
    <property type="match status" value="1"/>
</dbReference>
<gene>
    <name evidence="3" type="ORF">P5673_014574</name>
</gene>
<sequence>MSSPRHTNRREETALVCSNSLLFILGLIIVLTGVLLVIVGAVRLHSGEKNCSVSTTLKKKWTASKLTRTSCDFSNEAVRVGLPALYVPYNPNPESLKRRTDAAFALLDKLQKLQHVFGSPYDVNYYAGDWMMGPNYFCWQPICYVSYGIHAFAWSVKPRTYADVQHVIDKIMAHKQTLERYRDNIALGVQAGMVRSSIDCKAGLDAFKEKYPMVATRNSSTGVLEEWYTQQYLKRSYLAKLEREVNASWRQQHGGQSVREAIKEALLKGIGEPLINLIHYLEFTHSRHCVPNDVASGLANLPVDFVYTDGVPGKRTTKILPGTNRKLSGKETYTRILSYFTTTDITPEEVYKTSKIITGKSKRSKAIELLKKRLASPGQWHNPKPFPANESDERAHKLCSDTASAKVHCPRRWAAIQIWIEYIQDVMNIIYPKIRPMFYFTGPKATAPNCPIQMLPHYNPSNGAMFFRPSGAGCSNPSYFGLPFFLKNYGPKFQEWSVIGHESRPGHHTQMQGLIEHFRDKCGGVPRWLDKETSYIAFQEGWALYAESPLLSYDSDLYENNFLQRYGMLKWQVWRAVRLVVDTGLHYKGMTRTEALKYFEDYTWDNTDFAVKEVTRYQSDPGQATAYMLGKLALVKMRKKVEKALGNRFTLRDFHYQLLSQGSAPLDYLNSHIDKYIDCMTGKLSGEACSDILRHSDEDEDYTDAPFMDFQHEENNTPPRPTLRMTMSLLVFLALLVSGISSKHYVDANYVSHPHPAKKFNIVTQPGKDATDSLMVMMKGRDGAAGKDGTQCESDRLKSLIYRVVLLEKYIKDKINQSNAALATTPSPPQAVTTPGPATTPAPPQKPVTPPLAPTQQIPPTQPPKATVAPPAPPQNQPAPSTIPVSTSPPQVVWGPPAPPPVSSPGPAPFGFSIQSTLEAPGTVIGNNGQVDIQVRESTGHLLQL</sequence>
<feature type="compositionally biased region" description="Pro residues" evidence="1">
    <location>
        <begin position="838"/>
        <end position="853"/>
    </location>
</feature>
<dbReference type="Pfam" id="PF05960">
    <property type="entry name" value="DUF885"/>
    <property type="match status" value="1"/>
</dbReference>
<proteinExistence type="predicted"/>
<evidence type="ECO:0000256" key="2">
    <source>
        <dbReference type="SAM" id="Phobius"/>
    </source>
</evidence>
<feature type="transmembrane region" description="Helical" evidence="2">
    <location>
        <begin position="21"/>
        <end position="42"/>
    </location>
</feature>
<feature type="region of interest" description="Disordered" evidence="1">
    <location>
        <begin position="821"/>
        <end position="905"/>
    </location>
</feature>
<keyword evidence="2" id="KW-1133">Transmembrane helix</keyword>
<dbReference type="InterPro" id="IPR010281">
    <property type="entry name" value="DUF885"/>
</dbReference>
<organism evidence="3 4">
    <name type="scientific">Acropora cervicornis</name>
    <name type="common">Staghorn coral</name>
    <dbReference type="NCBI Taxonomy" id="6130"/>
    <lineage>
        <taxon>Eukaryota</taxon>
        <taxon>Metazoa</taxon>
        <taxon>Cnidaria</taxon>
        <taxon>Anthozoa</taxon>
        <taxon>Hexacorallia</taxon>
        <taxon>Scleractinia</taxon>
        <taxon>Astrocoeniina</taxon>
        <taxon>Acroporidae</taxon>
        <taxon>Acropora</taxon>
    </lineage>
</organism>
<dbReference type="EMBL" id="JARQWQ010000029">
    <property type="protein sequence ID" value="KAK2562302.1"/>
    <property type="molecule type" value="Genomic_DNA"/>
</dbReference>